<dbReference type="InterPro" id="IPR008928">
    <property type="entry name" value="6-hairpin_glycosidase_sf"/>
</dbReference>
<evidence type="ECO:0000313" key="6">
    <source>
        <dbReference type="EMBL" id="KAF2574302.1"/>
    </source>
</evidence>
<dbReference type="InterPro" id="IPR024705">
    <property type="entry name" value="Ssp411"/>
</dbReference>
<dbReference type="PANTHER" id="PTHR42899">
    <property type="entry name" value="SPERMATOGENESIS-ASSOCIATED PROTEIN 20"/>
    <property type="match status" value="1"/>
</dbReference>
<dbReference type="GO" id="GO:0005975">
    <property type="term" value="P:carbohydrate metabolic process"/>
    <property type="evidence" value="ECO:0007669"/>
    <property type="project" value="InterPro"/>
</dbReference>
<evidence type="ECO:0000256" key="3">
    <source>
        <dbReference type="RuleBase" id="RU000682"/>
    </source>
</evidence>
<dbReference type="Gene3D" id="1.10.10.60">
    <property type="entry name" value="Homeodomain-like"/>
    <property type="match status" value="1"/>
</dbReference>
<name>A0A8S9IY19_BRACR</name>
<evidence type="ECO:0000256" key="2">
    <source>
        <dbReference type="PROSITE-ProRule" id="PRU00108"/>
    </source>
</evidence>
<feature type="compositionally biased region" description="Basic and acidic residues" evidence="4">
    <location>
        <begin position="422"/>
        <end position="433"/>
    </location>
</feature>
<dbReference type="AlphaFoldDB" id="A0A8S9IY19"/>
<feature type="domain" description="Homeobox" evidence="5">
    <location>
        <begin position="344"/>
        <end position="380"/>
    </location>
</feature>
<sequence length="682" mass="76437">MLYDQGQLANVYLDGFIITKDVMYSYVARDVLDYLRRDMIAPEGGIYSAEDADSFEFEGAKRKKEGAFYIWTNDEIDEVLGENADLFKEHYYVKKSGNCDLSSMSDPHNEFAGKNVLIERNELSAMASKFSLSVEKYQEILGECRRKLFDVRLKRPKPHLDDKIIVSWNGLVISALARASKILGAEPEGTKYCFPVVNSQPEEYIDVAEKAALFIRTNLYDEQSHRLQHSYRKGPSKAPAFLDDYAFLISGLLDLYENGGGINWLKWAIELQETQDELYLDREGGAYFNTEGQDPSVLLRVKEDHDGAEPSGNSVSAINLVRLASIVAGDKASSYLTTAQRLLHKYPSEEMKAKIAEEIGLTEKQVSGWFCHRRLKDKRSVKEDGNNIGSQDRSSVVLQDRGSVLRQDSCGSTKQTDYWNPKAREVESQRLYDDDGEDSTSSERRSSLHKNLVSSKDVESSRYVGRSEHHPQAMRSHGASKPSGYLKVKGDSENVAITAVKRQLGRQYREDGPPLGVEFDPLPPGAFEPQTNNVIVQEPIYVGNQRRSQPPYFTGTRKSFVPGPPSFKSPSLSYSNTVPDRKGPPQGVPLTNSKKSHISSKVRAEGSRNNLIDNFHNLSGTSQTRDYDKSILNGGRKTGYLTKSSNMLPLSGSRSSDSMERDTSSGMVGYIFKLMNPDYETK</sequence>
<keyword evidence="2 3" id="KW-0539">Nucleus</keyword>
<feature type="compositionally biased region" description="Polar residues" evidence="4">
    <location>
        <begin position="409"/>
        <end position="418"/>
    </location>
</feature>
<feature type="compositionally biased region" description="Polar residues" evidence="4">
    <location>
        <begin position="607"/>
        <end position="624"/>
    </location>
</feature>
<dbReference type="PROSITE" id="PS50071">
    <property type="entry name" value="HOMEOBOX_2"/>
    <property type="match status" value="1"/>
</dbReference>
<dbReference type="SUPFAM" id="SSF48208">
    <property type="entry name" value="Six-hairpin glycosidases"/>
    <property type="match status" value="1"/>
</dbReference>
<dbReference type="Pfam" id="PF00046">
    <property type="entry name" value="Homeodomain"/>
    <property type="match status" value="1"/>
</dbReference>
<gene>
    <name evidence="6" type="ORF">F2Q70_00000159</name>
</gene>
<dbReference type="InterPro" id="IPR009057">
    <property type="entry name" value="Homeodomain-like_sf"/>
</dbReference>
<dbReference type="GO" id="GO:0003677">
    <property type="term" value="F:DNA binding"/>
    <property type="evidence" value="ECO:0007669"/>
    <property type="project" value="UniProtKB-UniRule"/>
</dbReference>
<feature type="compositionally biased region" description="Basic and acidic residues" evidence="4">
    <location>
        <begin position="456"/>
        <end position="471"/>
    </location>
</feature>
<evidence type="ECO:0000256" key="1">
    <source>
        <dbReference type="ARBA" id="ARBA00004123"/>
    </source>
</evidence>
<dbReference type="InterPro" id="IPR001356">
    <property type="entry name" value="HD"/>
</dbReference>
<dbReference type="GO" id="GO:0005634">
    <property type="term" value="C:nucleus"/>
    <property type="evidence" value="ECO:0007669"/>
    <property type="project" value="UniProtKB-SubCell"/>
</dbReference>
<evidence type="ECO:0000259" key="5">
    <source>
        <dbReference type="PROSITE" id="PS50071"/>
    </source>
</evidence>
<dbReference type="GO" id="GO:0009507">
    <property type="term" value="C:chloroplast"/>
    <property type="evidence" value="ECO:0007669"/>
    <property type="project" value="TreeGrafter"/>
</dbReference>
<accession>A0A8S9IY19</accession>
<protein>
    <recommendedName>
        <fullName evidence="5">Homeobox domain-containing protein</fullName>
    </recommendedName>
</protein>
<proteinExistence type="predicted"/>
<feature type="region of interest" description="Disordered" evidence="4">
    <location>
        <begin position="557"/>
        <end position="663"/>
    </location>
</feature>
<dbReference type="SMART" id="SM00389">
    <property type="entry name" value="HOX"/>
    <property type="match status" value="1"/>
</dbReference>
<keyword evidence="2 3" id="KW-0371">Homeobox</keyword>
<organism evidence="6">
    <name type="scientific">Brassica cretica</name>
    <name type="common">Mustard</name>
    <dbReference type="NCBI Taxonomy" id="69181"/>
    <lineage>
        <taxon>Eukaryota</taxon>
        <taxon>Viridiplantae</taxon>
        <taxon>Streptophyta</taxon>
        <taxon>Embryophyta</taxon>
        <taxon>Tracheophyta</taxon>
        <taxon>Spermatophyta</taxon>
        <taxon>Magnoliopsida</taxon>
        <taxon>eudicotyledons</taxon>
        <taxon>Gunneridae</taxon>
        <taxon>Pentapetalae</taxon>
        <taxon>rosids</taxon>
        <taxon>malvids</taxon>
        <taxon>Brassicales</taxon>
        <taxon>Brassicaceae</taxon>
        <taxon>Brassiceae</taxon>
        <taxon>Brassica</taxon>
    </lineage>
</organism>
<dbReference type="CDD" id="cd00086">
    <property type="entry name" value="homeodomain"/>
    <property type="match status" value="1"/>
</dbReference>
<dbReference type="EMBL" id="QGKY02001015">
    <property type="protein sequence ID" value="KAF2574302.1"/>
    <property type="molecule type" value="Genomic_DNA"/>
</dbReference>
<dbReference type="PANTHER" id="PTHR42899:SF1">
    <property type="entry name" value="SPERMATOGENESIS-ASSOCIATED PROTEIN 20"/>
    <property type="match status" value="1"/>
</dbReference>
<keyword evidence="2 3" id="KW-0238">DNA-binding</keyword>
<feature type="DNA-binding region" description="Homeobox" evidence="2">
    <location>
        <begin position="346"/>
        <end position="381"/>
    </location>
</feature>
<comment type="subcellular location">
    <subcellularLocation>
        <location evidence="1 2 3">Nucleus</location>
    </subcellularLocation>
</comment>
<evidence type="ECO:0000256" key="4">
    <source>
        <dbReference type="SAM" id="MobiDB-lite"/>
    </source>
</evidence>
<reference evidence="6" key="1">
    <citation type="submission" date="2019-12" db="EMBL/GenBank/DDBJ databases">
        <title>Genome sequencing and annotation of Brassica cretica.</title>
        <authorList>
            <person name="Studholme D.J."/>
            <person name="Sarris P.F."/>
        </authorList>
    </citation>
    <scope>NUCLEOTIDE SEQUENCE</scope>
    <source>
        <strain evidence="6">PFS-102/07</strain>
        <tissue evidence="6">Leaf</tissue>
    </source>
</reference>
<feature type="compositionally biased region" description="Polar residues" evidence="4">
    <location>
        <begin position="641"/>
        <end position="656"/>
    </location>
</feature>
<feature type="compositionally biased region" description="Polar residues" evidence="4">
    <location>
        <begin position="387"/>
        <end position="397"/>
    </location>
</feature>
<comment type="caution">
    <text evidence="6">The sequence shown here is derived from an EMBL/GenBank/DDBJ whole genome shotgun (WGS) entry which is preliminary data.</text>
</comment>
<dbReference type="SUPFAM" id="SSF46689">
    <property type="entry name" value="Homeodomain-like"/>
    <property type="match status" value="1"/>
</dbReference>
<feature type="compositionally biased region" description="Polar residues" evidence="4">
    <location>
        <begin position="568"/>
        <end position="578"/>
    </location>
</feature>
<feature type="region of interest" description="Disordered" evidence="4">
    <location>
        <begin position="381"/>
        <end position="487"/>
    </location>
</feature>